<protein>
    <submittedName>
        <fullName evidence="1">UTY protein</fullName>
    </submittedName>
</protein>
<name>Q6IPS8_HUMAN</name>
<dbReference type="PeptideAtlas" id="Q6IPS8"/>
<organism evidence="1">
    <name type="scientific">Homo sapiens</name>
    <name type="common">Human</name>
    <dbReference type="NCBI Taxonomy" id="9606"/>
    <lineage>
        <taxon>Eukaryota</taxon>
        <taxon>Metazoa</taxon>
        <taxon>Chordata</taxon>
        <taxon>Craniata</taxon>
        <taxon>Vertebrata</taxon>
        <taxon>Euteleostomi</taxon>
        <taxon>Mammalia</taxon>
        <taxon>Eutheria</taxon>
        <taxon>Euarchontoglires</taxon>
        <taxon>Primates</taxon>
        <taxon>Haplorrhini</taxon>
        <taxon>Catarrhini</taxon>
        <taxon>Hominidae</taxon>
        <taxon>Homo</taxon>
    </lineage>
</organism>
<sequence length="157" mass="17374">MKSCAVSLTTAAVAFGDEAKKMAEGKASRESEEESVSLTVEEREALGGMDSRLFGFVRLHEDGARTKTLLGKVKATRRKVFGPHFALPRPRVPYRPASIYFGSAPWPRGRKSVSCLCCPRTLEYFAPCSRLPSTLRKKKIGRFGTGLNRVYTTCLLL</sequence>
<accession>Q6IPS8</accession>
<evidence type="ECO:0000313" key="1">
    <source>
        <dbReference type="EMBL" id="AAH71744.1"/>
    </source>
</evidence>
<dbReference type="AlphaFoldDB" id="Q6IPS8"/>
<gene>
    <name evidence="1" type="primary">UTY</name>
</gene>
<reference evidence="1" key="1">
    <citation type="journal article" date="2004" name="Genome Res.">
        <title>The status, quality, and expansion of the NIH full-length cDNA project: the Mammalian Gene Collection (MGC).</title>
        <authorList>
            <consortium name="The MGC Project Team"/>
            <person name="Gerhard D.S."/>
            <person name="Wagner L."/>
            <person name="Feingold E.A."/>
            <person name="Shenmen C.M."/>
            <person name="Grouse L.H."/>
            <person name="Schuler G."/>
            <person name="Klein S.L."/>
            <person name="Old S."/>
            <person name="Rasooly R."/>
            <person name="Good P."/>
            <person name="Guyer M."/>
            <person name="Peck A.M."/>
            <person name="Derge J.G."/>
            <person name="Lipman D."/>
            <person name="Collins F.S."/>
            <person name="Jang W."/>
            <person name="Sherry S."/>
            <person name="Feolo M."/>
            <person name="Misquitta L."/>
            <person name="Lee E."/>
            <person name="Rotmistrovsky K."/>
            <person name="Greenhut S.F."/>
            <person name="Schaefer C.F."/>
            <person name="Buetow K."/>
            <person name="Bonner T.I."/>
            <person name="Haussler D."/>
            <person name="Kent J."/>
            <person name="Kiekhaus M."/>
            <person name="Furey T."/>
            <person name="Brent M."/>
            <person name="Prange C."/>
            <person name="Schreiber K."/>
            <person name="Shapiro N."/>
            <person name="Bhat N.K."/>
            <person name="Hopkins R.F."/>
            <person name="Hsie F."/>
            <person name="Driscoll T."/>
            <person name="Soares M.B."/>
            <person name="Casavant T.L."/>
            <person name="Scheetz T.E."/>
            <person name="Brown-stein M.J."/>
            <person name="Usdin T.B."/>
            <person name="Toshiyuki S."/>
            <person name="Carninci P."/>
            <person name="Piao Y."/>
            <person name="Dudekula D.B."/>
            <person name="Ko M.S."/>
            <person name="Kawakami K."/>
            <person name="Suzuki Y."/>
            <person name="Sugano S."/>
            <person name="Gruber C.E."/>
            <person name="Smith M.R."/>
            <person name="Simmons B."/>
            <person name="Moore T."/>
            <person name="Waterman R."/>
            <person name="Johnson S.L."/>
            <person name="Ruan Y."/>
            <person name="Wei C.L."/>
            <person name="Mathavan S."/>
            <person name="Gunaratne P.H."/>
            <person name="Wu J."/>
            <person name="Garcia A.M."/>
            <person name="Hulyk S.W."/>
            <person name="Fuh E."/>
            <person name="Yuan Y."/>
            <person name="Sneed A."/>
            <person name="Kowis C."/>
            <person name="Hodgson A."/>
            <person name="Muzny D.M."/>
            <person name="McPherson J."/>
            <person name="Gibbs R.A."/>
            <person name="Fahey J."/>
            <person name="Helton E."/>
            <person name="Ketteman M."/>
            <person name="Madan A."/>
            <person name="Rodrigues S."/>
            <person name="Sanchez A."/>
            <person name="Whiting M."/>
            <person name="Madari A."/>
            <person name="Young A.C."/>
            <person name="Wetherby K.D."/>
            <person name="Granite S.J."/>
            <person name="Kwong P.N."/>
            <person name="Brinkley C.P."/>
            <person name="Pearson R.L."/>
            <person name="Bouffard G.G."/>
            <person name="Blakesly R.W."/>
            <person name="Green E.D."/>
            <person name="Dickson M.C."/>
            <person name="Rodriguez A.C."/>
            <person name="Grimwood J."/>
            <person name="Schmutz J."/>
            <person name="Myers R.M."/>
            <person name="Butterfield Y.S."/>
            <person name="Griffith M."/>
            <person name="Griffith O.L."/>
            <person name="Krzywinski M.I."/>
            <person name="Liao N."/>
            <person name="Morin R."/>
            <person name="Morrin R."/>
            <person name="Palmquist D."/>
            <person name="Petrescu A.S."/>
            <person name="Skalska U."/>
            <person name="Smailus D.E."/>
            <person name="Stott J.M."/>
            <person name="Schnerch A."/>
            <person name="Schein J.E."/>
            <person name="Jones S.J."/>
            <person name="Holt R.A."/>
            <person name="Baross A."/>
            <person name="Marra M.A."/>
            <person name="Clifton S."/>
            <person name="Makowski K.A."/>
            <person name="Bosak S."/>
            <person name="Malek J."/>
        </authorList>
    </citation>
    <scope>NUCLEOTIDE SEQUENCE [LARGE SCALE MRNA]</scope>
    <source>
        <tissue evidence="1">Blood</tissue>
    </source>
</reference>
<dbReference type="EMBL" id="BC071744">
    <property type="protein sequence ID" value="AAH71744.1"/>
    <property type="molecule type" value="mRNA"/>
</dbReference>
<dbReference type="ChiTaRS" id="UTY">
    <property type="organism name" value="human"/>
</dbReference>
<proteinExistence type="evidence at transcript level"/>